<dbReference type="AlphaFoldDB" id="A0A9W9NB36"/>
<dbReference type="Proteomes" id="UP001150904">
    <property type="component" value="Unassembled WGS sequence"/>
</dbReference>
<keyword evidence="1" id="KW-0732">Signal</keyword>
<evidence type="ECO:0000313" key="4">
    <source>
        <dbReference type="Proteomes" id="UP001150904"/>
    </source>
</evidence>
<dbReference type="GeneID" id="83177326"/>
<evidence type="ECO:0000256" key="1">
    <source>
        <dbReference type="SAM" id="SignalP"/>
    </source>
</evidence>
<protein>
    <recommendedName>
        <fullName evidence="2">DUF7136 domain-containing protein</fullName>
    </recommendedName>
</protein>
<feature type="signal peptide" evidence="1">
    <location>
        <begin position="1"/>
        <end position="23"/>
    </location>
</feature>
<dbReference type="InterPro" id="IPR055560">
    <property type="entry name" value="DUF7136"/>
</dbReference>
<evidence type="ECO:0000259" key="2">
    <source>
        <dbReference type="Pfam" id="PF23584"/>
    </source>
</evidence>
<comment type="caution">
    <text evidence="3">The sequence shown here is derived from an EMBL/GenBank/DDBJ whole genome shotgun (WGS) entry which is preliminary data.</text>
</comment>
<dbReference type="RefSeq" id="XP_058312369.1">
    <property type="nucleotide sequence ID" value="XM_058450025.1"/>
</dbReference>
<proteinExistence type="predicted"/>
<sequence length="288" mass="31668">MIFFDRLSYLCWCLLPLLLATNAQQTSGFVEVDLIFPHNESYTTSDLMPFVFAIQNPQLAIWLNPSLEVFISRWDSDRNLQIFPWFLELWKMQQEIRPDPYLIYTSLGNMTSIDAIYKLEWILTTLSCSGSAADGSLNFTQVTQNKTLWFSTKNGAQPLDLVAATKHDTCAANESLNFDISGLEKVPSNDLGNLTYSPSCPVLANVSLPSVTPTPCAVTINSTAASSITAALSYSACIDQVPDVSTCGPPPAQTPTASTNAGRTWLKPRTREPVWLAGGLAWLVYLLG</sequence>
<accession>A0A9W9NB36</accession>
<feature type="chain" id="PRO_5040771467" description="DUF7136 domain-containing protein" evidence="1">
    <location>
        <begin position="24"/>
        <end position="288"/>
    </location>
</feature>
<reference evidence="3" key="1">
    <citation type="submission" date="2022-12" db="EMBL/GenBank/DDBJ databases">
        <authorList>
            <person name="Petersen C."/>
        </authorList>
    </citation>
    <scope>NUCLEOTIDE SEQUENCE</scope>
    <source>
        <strain evidence="3">IBT 15544</strain>
    </source>
</reference>
<evidence type="ECO:0000313" key="3">
    <source>
        <dbReference type="EMBL" id="KAJ5216556.1"/>
    </source>
</evidence>
<dbReference type="OrthoDB" id="4318338at2759"/>
<gene>
    <name evidence="3" type="ORF">N7498_002963</name>
</gene>
<dbReference type="EMBL" id="JAPQKR010000005">
    <property type="protein sequence ID" value="KAJ5216556.1"/>
    <property type="molecule type" value="Genomic_DNA"/>
</dbReference>
<organism evidence="3 4">
    <name type="scientific">Penicillium cinerascens</name>
    <dbReference type="NCBI Taxonomy" id="70096"/>
    <lineage>
        <taxon>Eukaryota</taxon>
        <taxon>Fungi</taxon>
        <taxon>Dikarya</taxon>
        <taxon>Ascomycota</taxon>
        <taxon>Pezizomycotina</taxon>
        <taxon>Eurotiomycetes</taxon>
        <taxon>Eurotiomycetidae</taxon>
        <taxon>Eurotiales</taxon>
        <taxon>Aspergillaceae</taxon>
        <taxon>Penicillium</taxon>
    </lineage>
</organism>
<reference evidence="3" key="2">
    <citation type="journal article" date="2023" name="IMA Fungus">
        <title>Comparative genomic study of the Penicillium genus elucidates a diverse pangenome and 15 lateral gene transfer events.</title>
        <authorList>
            <person name="Petersen C."/>
            <person name="Sorensen T."/>
            <person name="Nielsen M.R."/>
            <person name="Sondergaard T.E."/>
            <person name="Sorensen J.L."/>
            <person name="Fitzpatrick D.A."/>
            <person name="Frisvad J.C."/>
            <person name="Nielsen K.L."/>
        </authorList>
    </citation>
    <scope>NUCLEOTIDE SEQUENCE</scope>
    <source>
        <strain evidence="3">IBT 15544</strain>
    </source>
</reference>
<name>A0A9W9NB36_9EURO</name>
<keyword evidence="4" id="KW-1185">Reference proteome</keyword>
<feature type="domain" description="DUF7136" evidence="2">
    <location>
        <begin position="26"/>
        <end position="245"/>
    </location>
</feature>
<dbReference type="Pfam" id="PF23584">
    <property type="entry name" value="DUF7136"/>
    <property type="match status" value="1"/>
</dbReference>